<sequence>MGLQATAATKRKHEITFDAKDANTYTNSPPPIKAGKWSINNNNYIEAIEEQQLSGSIIKDANTNLRTLTNVSMETTQANSSSIKTNSNNSNNSSSSKGVHSSINNDKM</sequence>
<feature type="region of interest" description="Disordered" evidence="1">
    <location>
        <begin position="70"/>
        <end position="108"/>
    </location>
</feature>
<evidence type="ECO:0000313" key="2">
    <source>
        <dbReference type="EMBL" id="CAD6996429.1"/>
    </source>
</evidence>
<protein>
    <submittedName>
        <fullName evidence="2">(Mediterranean fruit fly) hypothetical protein</fullName>
    </submittedName>
</protein>
<dbReference type="Proteomes" id="UP000606786">
    <property type="component" value="Unassembled WGS sequence"/>
</dbReference>
<dbReference type="EMBL" id="CAJHJT010000001">
    <property type="protein sequence ID" value="CAD6996429.1"/>
    <property type="molecule type" value="Genomic_DNA"/>
</dbReference>
<proteinExistence type="predicted"/>
<organism evidence="2 3">
    <name type="scientific">Ceratitis capitata</name>
    <name type="common">Mediterranean fruit fly</name>
    <name type="synonym">Tephritis capitata</name>
    <dbReference type="NCBI Taxonomy" id="7213"/>
    <lineage>
        <taxon>Eukaryota</taxon>
        <taxon>Metazoa</taxon>
        <taxon>Ecdysozoa</taxon>
        <taxon>Arthropoda</taxon>
        <taxon>Hexapoda</taxon>
        <taxon>Insecta</taxon>
        <taxon>Pterygota</taxon>
        <taxon>Neoptera</taxon>
        <taxon>Endopterygota</taxon>
        <taxon>Diptera</taxon>
        <taxon>Brachycera</taxon>
        <taxon>Muscomorpha</taxon>
        <taxon>Tephritoidea</taxon>
        <taxon>Tephritidae</taxon>
        <taxon>Ceratitis</taxon>
        <taxon>Ceratitis</taxon>
    </lineage>
</organism>
<name>A0A811UC13_CERCA</name>
<dbReference type="AlphaFoldDB" id="A0A811UC13"/>
<evidence type="ECO:0000256" key="1">
    <source>
        <dbReference type="SAM" id="MobiDB-lite"/>
    </source>
</evidence>
<dbReference type="OrthoDB" id="8735401at2759"/>
<reference evidence="2" key="1">
    <citation type="submission" date="2020-11" db="EMBL/GenBank/DDBJ databases">
        <authorList>
            <person name="Whitehead M."/>
        </authorList>
    </citation>
    <scope>NUCLEOTIDE SEQUENCE</scope>
    <source>
        <strain evidence="2">EGII</strain>
    </source>
</reference>
<gene>
    <name evidence="2" type="ORF">CCAP1982_LOCUS5102</name>
</gene>
<feature type="compositionally biased region" description="Low complexity" evidence="1">
    <location>
        <begin position="79"/>
        <end position="108"/>
    </location>
</feature>
<accession>A0A811UC13</accession>
<keyword evidence="3" id="KW-1185">Reference proteome</keyword>
<evidence type="ECO:0000313" key="3">
    <source>
        <dbReference type="Proteomes" id="UP000606786"/>
    </source>
</evidence>
<comment type="caution">
    <text evidence="2">The sequence shown here is derived from an EMBL/GenBank/DDBJ whole genome shotgun (WGS) entry which is preliminary data.</text>
</comment>